<keyword evidence="5 7" id="KW-0547">Nucleotide-binding</keyword>
<feature type="domain" description="Mur ligase C-terminal" evidence="10">
    <location>
        <begin position="332"/>
        <end position="450"/>
    </location>
</feature>
<dbReference type="UniPathway" id="UPA00219"/>
<comment type="catalytic activity">
    <reaction evidence="7 8">
        <text>UDP-N-acetyl-alpha-D-muramoyl-L-alanine + D-glutamate + ATP = UDP-N-acetyl-alpha-D-muramoyl-L-alanyl-D-glutamate + ADP + phosphate + H(+)</text>
        <dbReference type="Rhea" id="RHEA:16429"/>
        <dbReference type="ChEBI" id="CHEBI:15378"/>
        <dbReference type="ChEBI" id="CHEBI:29986"/>
        <dbReference type="ChEBI" id="CHEBI:30616"/>
        <dbReference type="ChEBI" id="CHEBI:43474"/>
        <dbReference type="ChEBI" id="CHEBI:83898"/>
        <dbReference type="ChEBI" id="CHEBI:83900"/>
        <dbReference type="ChEBI" id="CHEBI:456216"/>
        <dbReference type="EC" id="6.3.2.9"/>
    </reaction>
</comment>
<organism evidence="12 13">
    <name type="scientific">Haloactinospora alba</name>
    <dbReference type="NCBI Taxonomy" id="405555"/>
    <lineage>
        <taxon>Bacteria</taxon>
        <taxon>Bacillati</taxon>
        <taxon>Actinomycetota</taxon>
        <taxon>Actinomycetes</taxon>
        <taxon>Streptosporangiales</taxon>
        <taxon>Nocardiopsidaceae</taxon>
        <taxon>Haloactinospora</taxon>
    </lineage>
</organism>
<dbReference type="Proteomes" id="UP000317422">
    <property type="component" value="Unassembled WGS sequence"/>
</dbReference>
<dbReference type="GO" id="GO:0008360">
    <property type="term" value="P:regulation of cell shape"/>
    <property type="evidence" value="ECO:0007669"/>
    <property type="project" value="UniProtKB-KW"/>
</dbReference>
<dbReference type="Gene3D" id="3.40.1190.10">
    <property type="entry name" value="Mur-like, catalytic domain"/>
    <property type="match status" value="1"/>
</dbReference>
<evidence type="ECO:0000256" key="3">
    <source>
        <dbReference type="ARBA" id="ARBA00022490"/>
    </source>
</evidence>
<dbReference type="Pfam" id="PF02875">
    <property type="entry name" value="Mur_ligase_C"/>
    <property type="match status" value="1"/>
</dbReference>
<dbReference type="SUPFAM" id="SSF51984">
    <property type="entry name" value="MurCD N-terminal domain"/>
    <property type="match status" value="1"/>
</dbReference>
<evidence type="ECO:0000256" key="5">
    <source>
        <dbReference type="ARBA" id="ARBA00022741"/>
    </source>
</evidence>
<feature type="domain" description="Mur ligase central" evidence="11">
    <location>
        <begin position="123"/>
        <end position="309"/>
    </location>
</feature>
<dbReference type="InterPro" id="IPR004101">
    <property type="entry name" value="Mur_ligase_C"/>
</dbReference>
<evidence type="ECO:0000256" key="2">
    <source>
        <dbReference type="ARBA" id="ARBA00004752"/>
    </source>
</evidence>
<evidence type="ECO:0000256" key="6">
    <source>
        <dbReference type="ARBA" id="ARBA00022840"/>
    </source>
</evidence>
<keyword evidence="7 8" id="KW-0961">Cell wall biogenesis/degradation</keyword>
<keyword evidence="13" id="KW-1185">Reference proteome</keyword>
<accession>A0A543NJJ8</accession>
<dbReference type="GO" id="GO:0005524">
    <property type="term" value="F:ATP binding"/>
    <property type="evidence" value="ECO:0007669"/>
    <property type="project" value="UniProtKB-UniRule"/>
</dbReference>
<dbReference type="GO" id="GO:0071555">
    <property type="term" value="P:cell wall organization"/>
    <property type="evidence" value="ECO:0007669"/>
    <property type="project" value="UniProtKB-KW"/>
</dbReference>
<dbReference type="Gene3D" id="3.90.190.20">
    <property type="entry name" value="Mur ligase, C-terminal domain"/>
    <property type="match status" value="1"/>
</dbReference>
<dbReference type="SUPFAM" id="SSF53244">
    <property type="entry name" value="MurD-like peptide ligases, peptide-binding domain"/>
    <property type="match status" value="1"/>
</dbReference>
<dbReference type="InterPro" id="IPR005762">
    <property type="entry name" value="MurD"/>
</dbReference>
<evidence type="ECO:0000256" key="8">
    <source>
        <dbReference type="RuleBase" id="RU003664"/>
    </source>
</evidence>
<dbReference type="InterPro" id="IPR036565">
    <property type="entry name" value="Mur-like_cat_sf"/>
</dbReference>
<comment type="similarity">
    <text evidence="7">Belongs to the MurCDEF family.</text>
</comment>
<keyword evidence="7 8" id="KW-0132">Cell division</keyword>
<evidence type="ECO:0000256" key="7">
    <source>
        <dbReference type="HAMAP-Rule" id="MF_00639"/>
    </source>
</evidence>
<dbReference type="GO" id="GO:0005737">
    <property type="term" value="C:cytoplasm"/>
    <property type="evidence" value="ECO:0007669"/>
    <property type="project" value="UniProtKB-SubCell"/>
</dbReference>
<dbReference type="GO" id="GO:0008764">
    <property type="term" value="F:UDP-N-acetylmuramoylalanine-D-glutamate ligase activity"/>
    <property type="evidence" value="ECO:0007669"/>
    <property type="project" value="UniProtKB-UniRule"/>
</dbReference>
<dbReference type="GO" id="GO:0009252">
    <property type="term" value="P:peptidoglycan biosynthetic process"/>
    <property type="evidence" value="ECO:0007669"/>
    <property type="project" value="UniProtKB-UniRule"/>
</dbReference>
<dbReference type="EC" id="6.3.2.9" evidence="7 8"/>
<dbReference type="Gene3D" id="3.40.50.720">
    <property type="entry name" value="NAD(P)-binding Rossmann-like Domain"/>
    <property type="match status" value="1"/>
</dbReference>
<dbReference type="InterPro" id="IPR013221">
    <property type="entry name" value="Mur_ligase_cen"/>
</dbReference>
<evidence type="ECO:0000259" key="11">
    <source>
        <dbReference type="Pfam" id="PF08245"/>
    </source>
</evidence>
<dbReference type="GO" id="GO:0051301">
    <property type="term" value="P:cell division"/>
    <property type="evidence" value="ECO:0007669"/>
    <property type="project" value="UniProtKB-KW"/>
</dbReference>
<dbReference type="Pfam" id="PF08245">
    <property type="entry name" value="Mur_ligase_M"/>
    <property type="match status" value="1"/>
</dbReference>
<dbReference type="InterPro" id="IPR036615">
    <property type="entry name" value="Mur_ligase_C_dom_sf"/>
</dbReference>
<comment type="pathway">
    <text evidence="2 7 8">Cell wall biogenesis; peptidoglycan biosynthesis.</text>
</comment>
<comment type="subcellular location">
    <subcellularLocation>
        <location evidence="1 7 8">Cytoplasm</location>
    </subcellularLocation>
</comment>
<dbReference type="Pfam" id="PF21799">
    <property type="entry name" value="MurD-like_N"/>
    <property type="match status" value="1"/>
</dbReference>
<protein>
    <recommendedName>
        <fullName evidence="7 8">UDP-N-acetylmuramoylalanine--D-glutamate ligase</fullName>
        <ecNumber evidence="7 8">6.3.2.9</ecNumber>
    </recommendedName>
    <alternativeName>
        <fullName evidence="7">D-glutamic acid-adding enzyme</fullName>
    </alternativeName>
    <alternativeName>
        <fullName evidence="7">UDP-N-acetylmuramoyl-L-alanyl-D-glutamate synthetase</fullName>
    </alternativeName>
</protein>
<dbReference type="NCBIfam" id="TIGR01087">
    <property type="entry name" value="murD"/>
    <property type="match status" value="1"/>
</dbReference>
<dbReference type="PANTHER" id="PTHR43692:SF1">
    <property type="entry name" value="UDP-N-ACETYLMURAMOYLALANINE--D-GLUTAMATE LIGASE"/>
    <property type="match status" value="1"/>
</dbReference>
<gene>
    <name evidence="7" type="primary">murD</name>
    <name evidence="12" type="ORF">FHX37_1912</name>
</gene>
<comment type="function">
    <text evidence="7 8">Cell wall formation. Catalyzes the addition of glutamate to the nucleotide precursor UDP-N-acetylmuramoyl-L-alanine (UMA).</text>
</comment>
<dbReference type="SUPFAM" id="SSF53623">
    <property type="entry name" value="MurD-like peptide ligases, catalytic domain"/>
    <property type="match status" value="1"/>
</dbReference>
<evidence type="ECO:0000256" key="9">
    <source>
        <dbReference type="SAM" id="MobiDB-lite"/>
    </source>
</evidence>
<dbReference type="PANTHER" id="PTHR43692">
    <property type="entry name" value="UDP-N-ACETYLMURAMOYLALANINE--D-GLUTAMATE LIGASE"/>
    <property type="match status" value="1"/>
</dbReference>
<keyword evidence="7 8" id="KW-0573">Peptidoglycan synthesis</keyword>
<evidence type="ECO:0000256" key="1">
    <source>
        <dbReference type="ARBA" id="ARBA00004496"/>
    </source>
</evidence>
<evidence type="ECO:0000259" key="10">
    <source>
        <dbReference type="Pfam" id="PF02875"/>
    </source>
</evidence>
<dbReference type="EMBL" id="VFQC01000001">
    <property type="protein sequence ID" value="TQN31987.1"/>
    <property type="molecule type" value="Genomic_DNA"/>
</dbReference>
<dbReference type="HAMAP" id="MF_00639">
    <property type="entry name" value="MurD"/>
    <property type="match status" value="1"/>
</dbReference>
<dbReference type="AlphaFoldDB" id="A0A543NJJ8"/>
<evidence type="ECO:0000313" key="13">
    <source>
        <dbReference type="Proteomes" id="UP000317422"/>
    </source>
</evidence>
<feature type="binding site" evidence="7">
    <location>
        <begin position="125"/>
        <end position="131"/>
    </location>
    <ligand>
        <name>ATP</name>
        <dbReference type="ChEBI" id="CHEBI:30616"/>
    </ligand>
</feature>
<reference evidence="12 13" key="1">
    <citation type="submission" date="2019-06" db="EMBL/GenBank/DDBJ databases">
        <title>Sequencing the genomes of 1000 actinobacteria strains.</title>
        <authorList>
            <person name="Klenk H.-P."/>
        </authorList>
    </citation>
    <scope>NUCLEOTIDE SEQUENCE [LARGE SCALE GENOMIC DNA]</scope>
    <source>
        <strain evidence="12 13">DSM 45015</strain>
    </source>
</reference>
<comment type="caution">
    <text evidence="12">The sequence shown here is derived from an EMBL/GenBank/DDBJ whole genome shotgun (WGS) entry which is preliminary data.</text>
</comment>
<proteinExistence type="inferred from homology"/>
<keyword evidence="7 8" id="KW-0133">Cell shape</keyword>
<name>A0A543NJJ8_9ACTN</name>
<keyword evidence="6 7" id="KW-0067">ATP-binding</keyword>
<keyword evidence="7 8" id="KW-0131">Cell cycle</keyword>
<feature type="region of interest" description="Disordered" evidence="9">
    <location>
        <begin position="241"/>
        <end position="261"/>
    </location>
</feature>
<keyword evidence="4 7" id="KW-0436">Ligase</keyword>
<sequence>MCDSPPGNLSGEFRDRVVCVAGLGVSGPPVARALSGMGAHVVVVDGRTDQTARERAAELRTEGVEVALGGEELPPGSELVVTSPGWRPDSPLLVAAARSGIEVICDVELAWRLRPANQTWLAVTGTNGKTTTVRMLEEILRADGRAAAAVGNVGTPIIDAVLPGTDGRAPADILAVELSSFQLHWSATLRPYAATVLNVAADHLDWHGGMEPYARAKGQVYAPGTVRVTNQDDPWSRHLATTRGDSGAPLAGFSTNRPEPGELGLDAGRLVDRSFVSEPRTEAVELARVSEMAAADPHNVANALAAATLARSVGVSPEAVRTGLARFAPEPHRISRVATVETVDYVDDSKATNPHAAAASVASFGSVVWLAGGLLKGADVEELVRAAAPRLRGAVLFGQDRARLRSALAEHVPDAPVVDIPDTGPEAMGKVVSAAAELARSGDTVLLAPAAASMDMFTDYNERGEAFVAAVGGLAPSPPE</sequence>
<evidence type="ECO:0000256" key="4">
    <source>
        <dbReference type="ARBA" id="ARBA00022598"/>
    </source>
</evidence>
<keyword evidence="3 7" id="KW-0963">Cytoplasm</keyword>
<evidence type="ECO:0000313" key="12">
    <source>
        <dbReference type="EMBL" id="TQN31987.1"/>
    </source>
</evidence>